<sequence length="60" mass="6896">MSQKTKQHRHINWRHLILGIILNILVIIAALIIYHLTFNTSKNSSLIPTPQNLINQSPNN</sequence>
<evidence type="ECO:0000313" key="2">
    <source>
        <dbReference type="EMBL" id="PIZ71415.1"/>
    </source>
</evidence>
<dbReference type="AlphaFoldDB" id="A0A2M7UJL0"/>
<protein>
    <submittedName>
        <fullName evidence="2">Uncharacterized protein</fullName>
    </submittedName>
</protein>
<dbReference type="EMBL" id="PFOI01000014">
    <property type="protein sequence ID" value="PIZ71415.1"/>
    <property type="molecule type" value="Genomic_DNA"/>
</dbReference>
<comment type="caution">
    <text evidence="2">The sequence shown here is derived from an EMBL/GenBank/DDBJ whole genome shotgun (WGS) entry which is preliminary data.</text>
</comment>
<feature type="transmembrane region" description="Helical" evidence="1">
    <location>
        <begin position="16"/>
        <end position="36"/>
    </location>
</feature>
<evidence type="ECO:0000313" key="3">
    <source>
        <dbReference type="Proteomes" id="UP000231071"/>
    </source>
</evidence>
<name>A0A2M7UJL0_9BACT</name>
<accession>A0A2M7UJL0</accession>
<proteinExistence type="predicted"/>
<evidence type="ECO:0000256" key="1">
    <source>
        <dbReference type="SAM" id="Phobius"/>
    </source>
</evidence>
<dbReference type="Proteomes" id="UP000231071">
    <property type="component" value="Unassembled WGS sequence"/>
</dbReference>
<keyword evidence="1" id="KW-1133">Transmembrane helix</keyword>
<keyword evidence="1" id="KW-0812">Transmembrane</keyword>
<gene>
    <name evidence="2" type="ORF">COY09_00710</name>
</gene>
<reference evidence="3" key="1">
    <citation type="submission" date="2017-09" db="EMBL/GenBank/DDBJ databases">
        <title>Depth-based differentiation of microbial function through sediment-hosted aquifers and enrichment of novel symbionts in the deep terrestrial subsurface.</title>
        <authorList>
            <person name="Probst A.J."/>
            <person name="Ladd B."/>
            <person name="Jarett J.K."/>
            <person name="Geller-Mcgrath D.E."/>
            <person name="Sieber C.M.K."/>
            <person name="Emerson J.B."/>
            <person name="Anantharaman K."/>
            <person name="Thomas B.C."/>
            <person name="Malmstrom R."/>
            <person name="Stieglmeier M."/>
            <person name="Klingl A."/>
            <person name="Woyke T."/>
            <person name="Ryan C.M."/>
            <person name="Banfield J.F."/>
        </authorList>
    </citation>
    <scope>NUCLEOTIDE SEQUENCE [LARGE SCALE GENOMIC DNA]</scope>
</reference>
<organism evidence="2 3">
    <name type="scientific">Candidatus Portnoybacteria bacterium CG_4_10_14_0_2_um_filter_39_11</name>
    <dbReference type="NCBI Taxonomy" id="1974797"/>
    <lineage>
        <taxon>Bacteria</taxon>
        <taxon>Candidatus Portnoyibacteriota</taxon>
    </lineage>
</organism>
<keyword evidence="1" id="KW-0472">Membrane</keyword>